<feature type="region of interest" description="Disordered" evidence="1">
    <location>
        <begin position="60"/>
        <end position="125"/>
    </location>
</feature>
<keyword evidence="3" id="KW-1185">Reference proteome</keyword>
<dbReference type="EMBL" id="CAJOBP010033017">
    <property type="protein sequence ID" value="CAF4683898.1"/>
    <property type="molecule type" value="Genomic_DNA"/>
</dbReference>
<feature type="compositionally biased region" description="Basic and acidic residues" evidence="1">
    <location>
        <begin position="103"/>
        <end position="114"/>
    </location>
</feature>
<evidence type="ECO:0000313" key="2">
    <source>
        <dbReference type="EMBL" id="CAF4683898.1"/>
    </source>
</evidence>
<evidence type="ECO:0000256" key="1">
    <source>
        <dbReference type="SAM" id="MobiDB-lite"/>
    </source>
</evidence>
<evidence type="ECO:0000313" key="3">
    <source>
        <dbReference type="Proteomes" id="UP000663873"/>
    </source>
</evidence>
<dbReference type="Proteomes" id="UP000663873">
    <property type="component" value="Unassembled WGS sequence"/>
</dbReference>
<organism evidence="2 3">
    <name type="scientific">Rotaria socialis</name>
    <dbReference type="NCBI Taxonomy" id="392032"/>
    <lineage>
        <taxon>Eukaryota</taxon>
        <taxon>Metazoa</taxon>
        <taxon>Spiralia</taxon>
        <taxon>Gnathifera</taxon>
        <taxon>Rotifera</taxon>
        <taxon>Eurotatoria</taxon>
        <taxon>Bdelloidea</taxon>
        <taxon>Philodinida</taxon>
        <taxon>Philodinidae</taxon>
        <taxon>Rotaria</taxon>
    </lineage>
</organism>
<accession>A0A821HDE7</accession>
<comment type="caution">
    <text evidence="2">The sequence shown here is derived from an EMBL/GenBank/DDBJ whole genome shotgun (WGS) entry which is preliminary data.</text>
</comment>
<gene>
    <name evidence="2" type="ORF">UJA718_LOCUS35394</name>
</gene>
<sequence length="125" mass="13279">IRFLSKLSMSNFCRLMQRTTSSILYVSRMNAHNLPAGTHVKVPEAPNGYHIVSGSGQFIATDGPSVTTRTRIGGGSSASMLPGAQTPHDKSHSHGAGKSHGSAKSEQHPEKTPKFFDPSTTTMAS</sequence>
<proteinExistence type="predicted"/>
<feature type="compositionally biased region" description="Polar residues" evidence="1">
    <location>
        <begin position="60"/>
        <end position="70"/>
    </location>
</feature>
<name>A0A821HDE7_9BILA</name>
<reference evidence="2" key="1">
    <citation type="submission" date="2021-02" db="EMBL/GenBank/DDBJ databases">
        <authorList>
            <person name="Nowell W R."/>
        </authorList>
    </citation>
    <scope>NUCLEOTIDE SEQUENCE</scope>
</reference>
<dbReference type="AlphaFoldDB" id="A0A821HDE7"/>
<feature type="non-terminal residue" evidence="2">
    <location>
        <position position="1"/>
    </location>
</feature>
<protein>
    <submittedName>
        <fullName evidence="2">Uncharacterized protein</fullName>
    </submittedName>
</protein>